<accession>A0A7W6H648</accession>
<reference evidence="2 3" key="1">
    <citation type="submission" date="2020-08" db="EMBL/GenBank/DDBJ databases">
        <title>Genomic Encyclopedia of Type Strains, Phase IV (KMG-IV): sequencing the most valuable type-strain genomes for metagenomic binning, comparative biology and taxonomic classification.</title>
        <authorList>
            <person name="Goeker M."/>
        </authorList>
    </citation>
    <scope>NUCLEOTIDE SEQUENCE [LARGE SCALE GENOMIC DNA]</scope>
    <source>
        <strain evidence="2 3">DSM 102238</strain>
    </source>
</reference>
<keyword evidence="3" id="KW-1185">Reference proteome</keyword>
<sequence length="118" mass="12468">MSGLAMLGQAAGRETGMVGPHEDGNEDTDQANGNGIVQLQLGPGDGDAPSRVAAWRDAMAPTAELVLTPEEAEAFTASMSARRFGDLMVVRVTTSDHRLVRTRAMAALDLPRESGELF</sequence>
<dbReference type="Proteomes" id="UP000542776">
    <property type="component" value="Unassembled WGS sequence"/>
</dbReference>
<evidence type="ECO:0000313" key="3">
    <source>
        <dbReference type="Proteomes" id="UP000542776"/>
    </source>
</evidence>
<dbReference type="AlphaFoldDB" id="A0A7W6H648"/>
<dbReference type="EMBL" id="JACIEK010000009">
    <property type="protein sequence ID" value="MBB3999256.1"/>
    <property type="molecule type" value="Genomic_DNA"/>
</dbReference>
<gene>
    <name evidence="2" type="ORF">GGR04_003125</name>
</gene>
<comment type="caution">
    <text evidence="2">The sequence shown here is derived from an EMBL/GenBank/DDBJ whole genome shotgun (WGS) entry which is preliminary data.</text>
</comment>
<feature type="region of interest" description="Disordered" evidence="1">
    <location>
        <begin position="1"/>
        <end position="50"/>
    </location>
</feature>
<protein>
    <submittedName>
        <fullName evidence="2">Uncharacterized protein</fullName>
    </submittedName>
</protein>
<name>A0A7W6H648_9HYPH</name>
<evidence type="ECO:0000313" key="2">
    <source>
        <dbReference type="EMBL" id="MBB3999256.1"/>
    </source>
</evidence>
<evidence type="ECO:0000256" key="1">
    <source>
        <dbReference type="SAM" id="MobiDB-lite"/>
    </source>
</evidence>
<organism evidence="2 3">
    <name type="scientific">Aureimonas pseudogalii</name>
    <dbReference type="NCBI Taxonomy" id="1744844"/>
    <lineage>
        <taxon>Bacteria</taxon>
        <taxon>Pseudomonadati</taxon>
        <taxon>Pseudomonadota</taxon>
        <taxon>Alphaproteobacteria</taxon>
        <taxon>Hyphomicrobiales</taxon>
        <taxon>Aurantimonadaceae</taxon>
        <taxon>Aureimonas</taxon>
    </lineage>
</organism>
<proteinExistence type="predicted"/>